<dbReference type="PRINTS" id="PR00344">
    <property type="entry name" value="BCTRLSENSOR"/>
</dbReference>
<dbReference type="InterPro" id="IPR036890">
    <property type="entry name" value="HATPase_C_sf"/>
</dbReference>
<feature type="transmembrane region" description="Helical" evidence="11">
    <location>
        <begin position="12"/>
        <end position="32"/>
    </location>
</feature>
<comment type="subcellular location">
    <subcellularLocation>
        <location evidence="2">Cell membrane</location>
        <topology evidence="2">Multi-pass membrane protein</topology>
    </subcellularLocation>
</comment>
<keyword evidence="5" id="KW-0808">Transferase</keyword>
<evidence type="ECO:0000313" key="14">
    <source>
        <dbReference type="Proteomes" id="UP000284841"/>
    </source>
</evidence>
<dbReference type="GO" id="GO:0005886">
    <property type="term" value="C:plasma membrane"/>
    <property type="evidence" value="ECO:0007669"/>
    <property type="project" value="UniProtKB-SubCell"/>
</dbReference>
<evidence type="ECO:0000256" key="2">
    <source>
        <dbReference type="ARBA" id="ARBA00004651"/>
    </source>
</evidence>
<dbReference type="RefSeq" id="WP_118336052.1">
    <property type="nucleotide sequence ID" value="NZ_AP025567.1"/>
</dbReference>
<protein>
    <recommendedName>
        <fullName evidence="3">histidine kinase</fullName>
        <ecNumber evidence="3">2.7.13.3</ecNumber>
    </recommendedName>
</protein>
<feature type="transmembrane region" description="Helical" evidence="11">
    <location>
        <begin position="38"/>
        <end position="58"/>
    </location>
</feature>
<dbReference type="GO" id="GO:0016036">
    <property type="term" value="P:cellular response to phosphate starvation"/>
    <property type="evidence" value="ECO:0007669"/>
    <property type="project" value="TreeGrafter"/>
</dbReference>
<accession>A0A415DYE7</accession>
<organism evidence="13 14">
    <name type="scientific">Emergencia timonensis</name>
    <dbReference type="NCBI Taxonomy" id="1776384"/>
    <lineage>
        <taxon>Bacteria</taxon>
        <taxon>Bacillati</taxon>
        <taxon>Bacillota</taxon>
        <taxon>Clostridia</taxon>
        <taxon>Peptostreptococcales</taxon>
        <taxon>Anaerovoracaceae</taxon>
        <taxon>Emergencia</taxon>
    </lineage>
</organism>
<dbReference type="EC" id="2.7.13.3" evidence="3"/>
<comment type="catalytic activity">
    <reaction evidence="1">
        <text>ATP + protein L-histidine = ADP + protein N-phospho-L-histidine.</text>
        <dbReference type="EC" id="2.7.13.3"/>
    </reaction>
</comment>
<evidence type="ECO:0000256" key="10">
    <source>
        <dbReference type="ARBA" id="ARBA00023136"/>
    </source>
</evidence>
<dbReference type="InterPro" id="IPR003594">
    <property type="entry name" value="HATPase_dom"/>
</dbReference>
<evidence type="ECO:0000259" key="12">
    <source>
        <dbReference type="PROSITE" id="PS50109"/>
    </source>
</evidence>
<evidence type="ECO:0000256" key="9">
    <source>
        <dbReference type="ARBA" id="ARBA00023012"/>
    </source>
</evidence>
<keyword evidence="6 11" id="KW-0812">Transmembrane</keyword>
<dbReference type="InterPro" id="IPR005467">
    <property type="entry name" value="His_kinase_dom"/>
</dbReference>
<evidence type="ECO:0000256" key="1">
    <source>
        <dbReference type="ARBA" id="ARBA00000085"/>
    </source>
</evidence>
<sequence>MKLHDYLKDKGSVLLVNAAGLFFLSLFLRLSAVRTGDILIICIFWFLILTIWLAADFYRSRKHFCHLFTLLAELDQSYLISEVMEASPRLTDRLYREIIRSSNRSVIEKIHALEDCQRDYKEYIEQWIHEVKLPLTAARLLCENQPCQEDRKLLLELGKIEKKVDQVLFYARMEHAYQDYLIHPVNLRKTVLTAIAENKAYFIQSAMQIDFALPEEPPVIVSTDEKWVVFLLGQVFANSIKYCRKEGALVRIYVQRGKQKLTLIVEDNGLGIPAEDLGRIFDKGFTGKNGRTGAKSTGIGLYLCKRLCDKLGIGLSCESVEGQFTRILFTFPDSDFQKI</sequence>
<evidence type="ECO:0000256" key="6">
    <source>
        <dbReference type="ARBA" id="ARBA00022692"/>
    </source>
</evidence>
<evidence type="ECO:0000256" key="7">
    <source>
        <dbReference type="ARBA" id="ARBA00022777"/>
    </source>
</evidence>
<evidence type="ECO:0000256" key="4">
    <source>
        <dbReference type="ARBA" id="ARBA00022475"/>
    </source>
</evidence>
<dbReference type="EMBL" id="QRMS01000004">
    <property type="protein sequence ID" value="RHJ85875.1"/>
    <property type="molecule type" value="Genomic_DNA"/>
</dbReference>
<reference evidence="13 14" key="1">
    <citation type="submission" date="2018-08" db="EMBL/GenBank/DDBJ databases">
        <title>A genome reference for cultivated species of the human gut microbiota.</title>
        <authorList>
            <person name="Zou Y."/>
            <person name="Xue W."/>
            <person name="Luo G."/>
        </authorList>
    </citation>
    <scope>NUCLEOTIDE SEQUENCE [LARGE SCALE GENOMIC DNA]</scope>
    <source>
        <strain evidence="13 14">AM07-24</strain>
    </source>
</reference>
<dbReference type="OrthoDB" id="9780487at2"/>
<gene>
    <name evidence="13" type="ORF">DW099_13585</name>
</gene>
<evidence type="ECO:0000256" key="11">
    <source>
        <dbReference type="SAM" id="Phobius"/>
    </source>
</evidence>
<keyword evidence="14" id="KW-1185">Reference proteome</keyword>
<keyword evidence="9" id="KW-0902">Two-component regulatory system</keyword>
<dbReference type="PANTHER" id="PTHR45453:SF2">
    <property type="entry name" value="HISTIDINE KINASE"/>
    <property type="match status" value="1"/>
</dbReference>
<feature type="domain" description="Histidine kinase" evidence="12">
    <location>
        <begin position="126"/>
        <end position="335"/>
    </location>
</feature>
<keyword evidence="4" id="KW-1003">Cell membrane</keyword>
<dbReference type="InterPro" id="IPR050351">
    <property type="entry name" value="BphY/WalK/GraS-like"/>
</dbReference>
<dbReference type="Pfam" id="PF02518">
    <property type="entry name" value="HATPase_c"/>
    <property type="match status" value="1"/>
</dbReference>
<keyword evidence="10 11" id="KW-0472">Membrane</keyword>
<name>A0A415DYE7_9FIRM</name>
<dbReference type="GO" id="GO:0000155">
    <property type="term" value="F:phosphorelay sensor kinase activity"/>
    <property type="evidence" value="ECO:0007669"/>
    <property type="project" value="TreeGrafter"/>
</dbReference>
<dbReference type="PROSITE" id="PS50109">
    <property type="entry name" value="HIS_KIN"/>
    <property type="match status" value="1"/>
</dbReference>
<evidence type="ECO:0000256" key="5">
    <source>
        <dbReference type="ARBA" id="ARBA00022679"/>
    </source>
</evidence>
<keyword evidence="8 11" id="KW-1133">Transmembrane helix</keyword>
<evidence type="ECO:0000256" key="8">
    <source>
        <dbReference type="ARBA" id="ARBA00022989"/>
    </source>
</evidence>
<keyword evidence="7 13" id="KW-0418">Kinase</keyword>
<proteinExistence type="predicted"/>
<comment type="caution">
    <text evidence="13">The sequence shown here is derived from an EMBL/GenBank/DDBJ whole genome shotgun (WGS) entry which is preliminary data.</text>
</comment>
<dbReference type="Proteomes" id="UP000284841">
    <property type="component" value="Unassembled WGS sequence"/>
</dbReference>
<dbReference type="InterPro" id="IPR004358">
    <property type="entry name" value="Sig_transdc_His_kin-like_C"/>
</dbReference>
<dbReference type="STRING" id="1776384.GCA_900086585_02041"/>
<dbReference type="PANTHER" id="PTHR45453">
    <property type="entry name" value="PHOSPHATE REGULON SENSOR PROTEIN PHOR"/>
    <property type="match status" value="1"/>
</dbReference>
<dbReference type="SUPFAM" id="SSF55874">
    <property type="entry name" value="ATPase domain of HSP90 chaperone/DNA topoisomerase II/histidine kinase"/>
    <property type="match status" value="1"/>
</dbReference>
<dbReference type="Gene3D" id="3.30.565.10">
    <property type="entry name" value="Histidine kinase-like ATPase, C-terminal domain"/>
    <property type="match status" value="1"/>
</dbReference>
<dbReference type="SMART" id="SM00387">
    <property type="entry name" value="HATPase_c"/>
    <property type="match status" value="1"/>
</dbReference>
<dbReference type="GO" id="GO:0004721">
    <property type="term" value="F:phosphoprotein phosphatase activity"/>
    <property type="evidence" value="ECO:0007669"/>
    <property type="project" value="TreeGrafter"/>
</dbReference>
<dbReference type="AlphaFoldDB" id="A0A415DYE7"/>
<evidence type="ECO:0000256" key="3">
    <source>
        <dbReference type="ARBA" id="ARBA00012438"/>
    </source>
</evidence>
<evidence type="ECO:0000313" key="13">
    <source>
        <dbReference type="EMBL" id="RHJ85875.1"/>
    </source>
</evidence>